<dbReference type="InterPro" id="IPR013087">
    <property type="entry name" value="Znf_C2H2_type"/>
</dbReference>
<dbReference type="InterPro" id="IPR036236">
    <property type="entry name" value="Znf_C2H2_sf"/>
</dbReference>
<keyword evidence="4 7" id="KW-0863">Zinc-finger</keyword>
<dbReference type="Proteomes" id="UP000198372">
    <property type="component" value="Unassembled WGS sequence"/>
</dbReference>
<evidence type="ECO:0000256" key="7">
    <source>
        <dbReference type="PROSITE-ProRule" id="PRU00042"/>
    </source>
</evidence>
<gene>
    <name evidence="10" type="ORF">BQ2448_5548</name>
</gene>
<keyword evidence="3" id="KW-0677">Repeat</keyword>
<dbReference type="GO" id="GO:0008270">
    <property type="term" value="F:zinc ion binding"/>
    <property type="evidence" value="ECO:0007669"/>
    <property type="project" value="UniProtKB-KW"/>
</dbReference>
<evidence type="ECO:0000259" key="9">
    <source>
        <dbReference type="PROSITE" id="PS50157"/>
    </source>
</evidence>
<evidence type="ECO:0000256" key="2">
    <source>
        <dbReference type="ARBA" id="ARBA00022723"/>
    </source>
</evidence>
<dbReference type="AlphaFoldDB" id="A0A238EYD8"/>
<dbReference type="OrthoDB" id="8117402at2759"/>
<feature type="compositionally biased region" description="Acidic residues" evidence="8">
    <location>
        <begin position="602"/>
        <end position="615"/>
    </location>
</feature>
<feature type="domain" description="C2H2-type" evidence="9">
    <location>
        <begin position="516"/>
        <end position="545"/>
    </location>
</feature>
<evidence type="ECO:0000256" key="8">
    <source>
        <dbReference type="SAM" id="MobiDB-lite"/>
    </source>
</evidence>
<keyword evidence="2" id="KW-0479">Metal-binding</keyword>
<evidence type="ECO:0000313" key="11">
    <source>
        <dbReference type="Proteomes" id="UP000198372"/>
    </source>
</evidence>
<dbReference type="PANTHER" id="PTHR16515:SF66">
    <property type="entry name" value="C2H2-TYPE DOMAIN-CONTAINING PROTEIN"/>
    <property type="match status" value="1"/>
</dbReference>
<evidence type="ECO:0000256" key="3">
    <source>
        <dbReference type="ARBA" id="ARBA00022737"/>
    </source>
</evidence>
<feature type="region of interest" description="Disordered" evidence="8">
    <location>
        <begin position="86"/>
        <end position="105"/>
    </location>
</feature>
<keyword evidence="11" id="KW-1185">Reference proteome</keyword>
<keyword evidence="6" id="KW-0539">Nucleus</keyword>
<evidence type="ECO:0000256" key="6">
    <source>
        <dbReference type="ARBA" id="ARBA00023242"/>
    </source>
</evidence>
<dbReference type="STRING" id="269621.A0A238EYD8"/>
<dbReference type="SUPFAM" id="SSF57667">
    <property type="entry name" value="beta-beta-alpha zinc fingers"/>
    <property type="match status" value="1"/>
</dbReference>
<dbReference type="InterPro" id="IPR050331">
    <property type="entry name" value="Zinc_finger"/>
</dbReference>
<dbReference type="Gene3D" id="3.30.160.60">
    <property type="entry name" value="Classic Zinc Finger"/>
    <property type="match status" value="1"/>
</dbReference>
<dbReference type="PROSITE" id="PS50157">
    <property type="entry name" value="ZINC_FINGER_C2H2_2"/>
    <property type="match status" value="2"/>
</dbReference>
<feature type="compositionally biased region" description="Low complexity" evidence="8">
    <location>
        <begin position="307"/>
        <end position="327"/>
    </location>
</feature>
<name>A0A238EYD8_9BASI</name>
<feature type="compositionally biased region" description="Low complexity" evidence="8">
    <location>
        <begin position="372"/>
        <end position="398"/>
    </location>
</feature>
<dbReference type="PROSITE" id="PS00028">
    <property type="entry name" value="ZINC_FINGER_C2H2_1"/>
    <property type="match status" value="2"/>
</dbReference>
<evidence type="ECO:0000256" key="5">
    <source>
        <dbReference type="ARBA" id="ARBA00022833"/>
    </source>
</evidence>
<evidence type="ECO:0000256" key="1">
    <source>
        <dbReference type="ARBA" id="ARBA00004123"/>
    </source>
</evidence>
<comment type="subcellular location">
    <subcellularLocation>
        <location evidence="1">Nucleus</location>
    </subcellularLocation>
</comment>
<sequence>MSLLSSFDRAYPTSSRVPLPELQLPSDVPDFDHHLTCLPISPLSAAAAAFFDSHDHHHLHHSTITISHDHNKAALPPFSDPCSGYSSPLSSSSSDSSDSSSYAASPPRFSFDEAAAAAAISTAPPPAFPSSAPSATAVTATTARPPAANANAAPLTLSTTTTTDAPPYYSSYDSDYCPSTRSTSPASSYVHASPKLDQQAFAAATGFDSPPQRHNAHTAQPASYSTFASFNQSASMPYFTEAQQQQLQQGAPMYQRAPAMPLAYETASSPAYMQQAHAQQQQQQYYYNQAIQRQQQQQQQQQQAQRHMYAQQQQAQMSHLQHQQQHQLPQPTPVAVAPAFETTSGTYYFVPSTAINTSLVQAAEPWSVMQEQMHQPRPMMSQPQQQQQQQQVRQQPRQLPAHQTSPVVSAPVAPLSRADSPLAAPLARAPVRDHTISGLTMAASTIYTSRSHSNSPAAHSEVGDLLPTQSDAPPSPKVKAAKATTKSAPKTRAAKRGGRRGAFYSESTGKFETKRFVCPYEDCGRAFSRNFNMQSHLKSHLNIRDFDCPCCPKKFSRRHDRARHCAAVHDMHDLADSLAYPDLDHQSTSTSSHRRSSIASSGDEDREESEFDDDKADSTYRG</sequence>
<dbReference type="GO" id="GO:0005634">
    <property type="term" value="C:nucleus"/>
    <property type="evidence" value="ECO:0007669"/>
    <property type="project" value="UniProtKB-SubCell"/>
</dbReference>
<feature type="compositionally biased region" description="Low complexity" evidence="8">
    <location>
        <begin position="587"/>
        <end position="601"/>
    </location>
</feature>
<dbReference type="GO" id="GO:0010468">
    <property type="term" value="P:regulation of gene expression"/>
    <property type="evidence" value="ECO:0007669"/>
    <property type="project" value="TreeGrafter"/>
</dbReference>
<keyword evidence="5" id="KW-0862">Zinc</keyword>
<feature type="region of interest" description="Disordered" evidence="8">
    <location>
        <begin position="583"/>
        <end position="622"/>
    </location>
</feature>
<dbReference type="EMBL" id="FMSP01000001">
    <property type="protein sequence ID" value="SCV66902.1"/>
    <property type="molecule type" value="Genomic_DNA"/>
</dbReference>
<feature type="region of interest" description="Disordered" evidence="8">
    <location>
        <begin position="307"/>
        <end position="330"/>
    </location>
</feature>
<dbReference type="SMART" id="SM00355">
    <property type="entry name" value="ZnF_C2H2"/>
    <property type="match status" value="2"/>
</dbReference>
<feature type="compositionally biased region" description="Low complexity" evidence="8">
    <location>
        <begin position="129"/>
        <end position="143"/>
    </location>
</feature>
<dbReference type="PANTHER" id="PTHR16515">
    <property type="entry name" value="PR DOMAIN ZINC FINGER PROTEIN"/>
    <property type="match status" value="1"/>
</dbReference>
<feature type="compositionally biased region" description="Low complexity" evidence="8">
    <location>
        <begin position="477"/>
        <end position="491"/>
    </location>
</feature>
<reference evidence="11" key="1">
    <citation type="submission" date="2016-09" db="EMBL/GenBank/DDBJ databases">
        <authorList>
            <person name="Jeantristanb JTB J.-T."/>
            <person name="Ricardo R."/>
        </authorList>
    </citation>
    <scope>NUCLEOTIDE SEQUENCE [LARGE SCALE GENOMIC DNA]</scope>
</reference>
<feature type="region of interest" description="Disordered" evidence="8">
    <location>
        <begin position="371"/>
        <end position="413"/>
    </location>
</feature>
<feature type="region of interest" description="Disordered" evidence="8">
    <location>
        <begin position="450"/>
        <end position="500"/>
    </location>
</feature>
<feature type="domain" description="C2H2-type" evidence="9">
    <location>
        <begin position="546"/>
        <end position="569"/>
    </location>
</feature>
<accession>A0A238EYD8</accession>
<protein>
    <submittedName>
        <fullName evidence="10">BQ2448_5548 protein</fullName>
    </submittedName>
</protein>
<organism evidence="10 11">
    <name type="scientific">Microbotryum intermedium</name>
    <dbReference type="NCBI Taxonomy" id="269621"/>
    <lineage>
        <taxon>Eukaryota</taxon>
        <taxon>Fungi</taxon>
        <taxon>Dikarya</taxon>
        <taxon>Basidiomycota</taxon>
        <taxon>Pucciniomycotina</taxon>
        <taxon>Microbotryomycetes</taxon>
        <taxon>Microbotryales</taxon>
        <taxon>Microbotryaceae</taxon>
        <taxon>Microbotryum</taxon>
    </lineage>
</organism>
<evidence type="ECO:0000256" key="4">
    <source>
        <dbReference type="ARBA" id="ARBA00022771"/>
    </source>
</evidence>
<proteinExistence type="predicted"/>
<feature type="region of interest" description="Disordered" evidence="8">
    <location>
        <begin position="122"/>
        <end position="143"/>
    </location>
</feature>
<evidence type="ECO:0000313" key="10">
    <source>
        <dbReference type="EMBL" id="SCV66902.1"/>
    </source>
</evidence>